<sequence>MRPPQELTHRELEGGGTRGHKVTCPSQNPRDPSSFFTETKQLQRHTITSSHVCSLPGPMCNANTTSNGKDHFYLIS</sequence>
<organism evidence="2">
    <name type="scientific">Lepeophtheirus salmonis</name>
    <name type="common">Salmon louse</name>
    <name type="synonym">Caligus salmonis</name>
    <dbReference type="NCBI Taxonomy" id="72036"/>
    <lineage>
        <taxon>Eukaryota</taxon>
        <taxon>Metazoa</taxon>
        <taxon>Ecdysozoa</taxon>
        <taxon>Arthropoda</taxon>
        <taxon>Crustacea</taxon>
        <taxon>Multicrustacea</taxon>
        <taxon>Hexanauplia</taxon>
        <taxon>Copepoda</taxon>
        <taxon>Siphonostomatoida</taxon>
        <taxon>Caligidae</taxon>
        <taxon>Lepeophtheirus</taxon>
    </lineage>
</organism>
<accession>A0A0K2UDL5</accession>
<proteinExistence type="predicted"/>
<name>A0A0K2UDL5_LEPSM</name>
<reference evidence="2" key="1">
    <citation type="submission" date="2014-05" db="EMBL/GenBank/DDBJ databases">
        <authorList>
            <person name="Chronopoulou M."/>
        </authorList>
    </citation>
    <scope>NUCLEOTIDE SEQUENCE</scope>
    <source>
        <tissue evidence="2">Whole organism</tissue>
    </source>
</reference>
<dbReference type="AlphaFoldDB" id="A0A0K2UDL5"/>
<dbReference type="EMBL" id="HACA01018789">
    <property type="protein sequence ID" value="CDW36150.1"/>
    <property type="molecule type" value="Transcribed_RNA"/>
</dbReference>
<feature type="compositionally biased region" description="Polar residues" evidence="1">
    <location>
        <begin position="24"/>
        <end position="35"/>
    </location>
</feature>
<evidence type="ECO:0000256" key="1">
    <source>
        <dbReference type="SAM" id="MobiDB-lite"/>
    </source>
</evidence>
<feature type="region of interest" description="Disordered" evidence="1">
    <location>
        <begin position="1"/>
        <end position="35"/>
    </location>
</feature>
<protein>
    <submittedName>
        <fullName evidence="2">Uncharacterized protein</fullName>
    </submittedName>
</protein>
<evidence type="ECO:0000313" key="2">
    <source>
        <dbReference type="EMBL" id="CDW36150.1"/>
    </source>
</evidence>